<evidence type="ECO:0000313" key="2">
    <source>
        <dbReference type="EMBL" id="GKT31735.1"/>
    </source>
</evidence>
<dbReference type="EMBL" id="BQXS01009728">
    <property type="protein sequence ID" value="GKT31735.1"/>
    <property type="molecule type" value="Genomic_DNA"/>
</dbReference>
<comment type="caution">
    <text evidence="2">The sequence shown here is derived from an EMBL/GenBank/DDBJ whole genome shotgun (WGS) entry which is preliminary data.</text>
</comment>
<name>A0ABQ5KLC6_9EUKA</name>
<proteinExistence type="predicted"/>
<feature type="non-terminal residue" evidence="2">
    <location>
        <position position="1"/>
    </location>
</feature>
<evidence type="ECO:0000256" key="1">
    <source>
        <dbReference type="SAM" id="Coils"/>
    </source>
</evidence>
<keyword evidence="1" id="KW-0175">Coiled coil</keyword>
<dbReference type="Proteomes" id="UP001057375">
    <property type="component" value="Unassembled WGS sequence"/>
</dbReference>
<feature type="coiled-coil region" evidence="1">
    <location>
        <begin position="59"/>
        <end position="121"/>
    </location>
</feature>
<gene>
    <name evidence="2" type="ORF">ADUPG1_006101</name>
</gene>
<sequence>VRNEKLVERICEMKSVDLLRKSFSTWKQGYLRCKLENLCQSIEHKHEIQGEIDEKWKVEDELSRQKVSLETEYKQLKAELGQKHEETSNLQEKGKTVSLSVAQLEEKLKILDDSLSTFSAQTEEFTTKIEQQNVANRQSDIHFRNLMATWKKVECDLIKEKDRCENTLLESKVAHLSLQGEEAALKRDLDGFHSEICSLSEQKEKHLSFTRDAQKKSISMASDLRKQKEQRVKRLLYLDTELRKKDEEVKILRSMLKKQEVKEAKTKERVHTETRAERHSRRKIMTLRCEKELLSRKDPEENEIFSSSPRTAHKERFIHKFDSKTFKSERKSTDFDDPIQRSIDNLHKKLLGTLIVE</sequence>
<protein>
    <submittedName>
        <fullName evidence="2">Uncharacterized protein</fullName>
    </submittedName>
</protein>
<keyword evidence="3" id="KW-1185">Reference proteome</keyword>
<evidence type="ECO:0000313" key="3">
    <source>
        <dbReference type="Proteomes" id="UP001057375"/>
    </source>
</evidence>
<reference evidence="2" key="1">
    <citation type="submission" date="2022-03" db="EMBL/GenBank/DDBJ databases">
        <title>Draft genome sequence of Aduncisulcus paluster, a free-living microaerophilic Fornicata.</title>
        <authorList>
            <person name="Yuyama I."/>
            <person name="Kume K."/>
            <person name="Tamura T."/>
            <person name="Inagaki Y."/>
            <person name="Hashimoto T."/>
        </authorList>
    </citation>
    <scope>NUCLEOTIDE SEQUENCE</scope>
    <source>
        <strain evidence="2">NY0171</strain>
    </source>
</reference>
<accession>A0ABQ5KLC6</accession>
<organism evidence="2 3">
    <name type="scientific">Aduncisulcus paluster</name>
    <dbReference type="NCBI Taxonomy" id="2918883"/>
    <lineage>
        <taxon>Eukaryota</taxon>
        <taxon>Metamonada</taxon>
        <taxon>Carpediemonas-like organisms</taxon>
        <taxon>Aduncisulcus</taxon>
    </lineage>
</organism>